<dbReference type="EMBL" id="JAKMXF010000299">
    <property type="protein sequence ID" value="KAI6652272.1"/>
    <property type="molecule type" value="Genomic_DNA"/>
</dbReference>
<evidence type="ECO:0000313" key="2">
    <source>
        <dbReference type="EMBL" id="KAI6652272.1"/>
    </source>
</evidence>
<dbReference type="AlphaFoldDB" id="A0AAV7JU20"/>
<comment type="caution">
    <text evidence="2">The sequence shown here is derived from an EMBL/GenBank/DDBJ whole genome shotgun (WGS) entry which is preliminary data.</text>
</comment>
<dbReference type="SUPFAM" id="SSF53300">
    <property type="entry name" value="vWA-like"/>
    <property type="match status" value="1"/>
</dbReference>
<keyword evidence="3" id="KW-1185">Reference proteome</keyword>
<dbReference type="Gene3D" id="3.40.50.410">
    <property type="entry name" value="von Willebrand factor, type A domain"/>
    <property type="match status" value="1"/>
</dbReference>
<proteinExistence type="predicted"/>
<feature type="compositionally biased region" description="Low complexity" evidence="1">
    <location>
        <begin position="1"/>
        <end position="10"/>
    </location>
</feature>
<feature type="compositionally biased region" description="Gly residues" evidence="1">
    <location>
        <begin position="20"/>
        <end position="34"/>
    </location>
</feature>
<evidence type="ECO:0000256" key="1">
    <source>
        <dbReference type="SAM" id="MobiDB-lite"/>
    </source>
</evidence>
<accession>A0AAV7JU20</accession>
<sequence>MPRTRAARGAVRGRGRGRGANRGGTGGARGGRGGRGGRGRGRGASRGPRTTGAPKPMEIDQEQSIIANVGVLDTPVGKLRGIFTGKCKFDDHYDAQLQDLEQYLSVMAVLEKSGVEVTQGAKVRCLAASWARHDYKLAEILLTCKDKFSLREVLKALTLLDSAREERALEKRLKRLDLQKARPSKKGKVKNDLDNIRKEIPKVGSVSGALVRHVATWVSTIPEQDIEFFAVFLPKEPWRKLADILHLHPQKHQPQCPWFLPHCYGKDAPPNTLVAQCSNMTAENVSELVMGCDVPYSHVRKHASALTVPAKARIASYTKELDTILWYFEELDCKEVHDIINDRLGRGDEVKLPYGKLMERMLYFHMLKEGISAEKKGGYFSSRGSGGASAPAKIEVPFFHKLIPIADCRLRESGLPLEQPVAVFGDASSSMQVAIRTSTIVASLFCAMCGSSNLTFFEAKLKESPLQPETIEGVLEVSVKVTASGSTAPAACLYPYFEKKQIIKTFVIVTDEEENTSSNGYKFGPLFKKYYETVYPAKLVFVSFLRSQHQVGQMVKELKNLGMNPMQFVFNQARPDLTKLDHLLGLLSSSSTSFNEEVMGTVKELKNKGLEHLQKYLQ</sequence>
<feature type="region of interest" description="Disordered" evidence="1">
    <location>
        <begin position="1"/>
        <end position="59"/>
    </location>
</feature>
<organism evidence="2 3">
    <name type="scientific">Oopsacas minuta</name>
    <dbReference type="NCBI Taxonomy" id="111878"/>
    <lineage>
        <taxon>Eukaryota</taxon>
        <taxon>Metazoa</taxon>
        <taxon>Porifera</taxon>
        <taxon>Hexactinellida</taxon>
        <taxon>Hexasterophora</taxon>
        <taxon>Lyssacinosida</taxon>
        <taxon>Leucopsacidae</taxon>
        <taxon>Oopsacas</taxon>
    </lineage>
</organism>
<name>A0AAV7JU20_9METZ</name>
<gene>
    <name evidence="2" type="ORF">LOD99_7287</name>
</gene>
<evidence type="ECO:0000313" key="3">
    <source>
        <dbReference type="Proteomes" id="UP001165289"/>
    </source>
</evidence>
<dbReference type="InterPro" id="IPR036465">
    <property type="entry name" value="vWFA_dom_sf"/>
</dbReference>
<protein>
    <submittedName>
        <fullName evidence="2">Uncharacterized protein</fullName>
    </submittedName>
</protein>
<dbReference type="Proteomes" id="UP001165289">
    <property type="component" value="Unassembled WGS sequence"/>
</dbReference>
<reference evidence="2 3" key="1">
    <citation type="journal article" date="2023" name="BMC Biol.">
        <title>The compact genome of the sponge Oopsacas minuta (Hexactinellida) is lacking key metazoan core genes.</title>
        <authorList>
            <person name="Santini S."/>
            <person name="Schenkelaars Q."/>
            <person name="Jourda C."/>
            <person name="Duchesne M."/>
            <person name="Belahbib H."/>
            <person name="Rocher C."/>
            <person name="Selva M."/>
            <person name="Riesgo A."/>
            <person name="Vervoort M."/>
            <person name="Leys S.P."/>
            <person name="Kodjabachian L."/>
            <person name="Le Bivic A."/>
            <person name="Borchiellini C."/>
            <person name="Claverie J.M."/>
            <person name="Renard E."/>
        </authorList>
    </citation>
    <scope>NUCLEOTIDE SEQUENCE [LARGE SCALE GENOMIC DNA]</scope>
    <source>
        <strain evidence="2">SPO-2</strain>
    </source>
</reference>